<proteinExistence type="inferred from homology"/>
<dbReference type="Gene3D" id="3.90.740.10">
    <property type="entry name" value="Valyl/Leucyl/Isoleucyl-tRNA synthetase, editing domain"/>
    <property type="match status" value="1"/>
</dbReference>
<feature type="short sequence motif" description="'HIGH' region" evidence="9">
    <location>
        <begin position="42"/>
        <end position="52"/>
    </location>
</feature>
<comment type="subcellular location">
    <subcellularLocation>
        <location evidence="9">Cytoplasm</location>
    </subcellularLocation>
</comment>
<feature type="domain" description="Aminoacyl-tRNA synthetase class Ia" evidence="12">
    <location>
        <begin position="647"/>
        <end position="688"/>
    </location>
</feature>
<dbReference type="Gene3D" id="2.20.28.290">
    <property type="match status" value="1"/>
</dbReference>
<sequence>MASRFNALKADAAWQAVWEERRTFAAKDDSPRPKSYVLEMFPYPSGKIHMGHVRNYTMGDVLARFRRMKGMEVLHPMGWDAFGMPAENAAMEKGVHPGAWTYQNIGAMRAQLKRIGFGLDWSREFATCDPEYYGHEQALFLDMVEAGLVYRKESAVNWDPVDMTVLANEQVIDGKGWRSGATVERRKLSQWFLKITDFADELLEGLAGLEHWPDKVKLMQENWIGKSQGLRFRFQLSSPLLAAGGHDASETNPPLAPPASGRGTEAVEVFTTRPDTIFGASFVAVAADHPLALKLAEGNEEVAAFAEKCRAGGTSAAEIETQEKLGYDTGLTATHPLDPDWKLPVYIANFVLMEYGVGAVFGVPAHDQRDLDFARKYGLQVRRVVSDGAEESVEFHGDEAYTGPGTLVNSQFLDGMDIADAKRAVIARAEADGWGAGTTVWRLRDWGVSRQRYWGTPIPIIHCGTCGPVPVPRDQLPVELPEDVSFDVPGNPLDRHPSWKHVDCPTCGAAAQRETDTLDTFVDSSWYFIRFASQPVDRPFDKEIAEQWLPVKQYIGGVEHAILHLLYARFWTRALRRMGKLDIAEPFAGLFTQGMVTHETYRASADTGNGAADAKSFYWVGPDDLERVDGELRQKSTGRPITVGRVEKMSKSKKNTVDPGPIVEQYGADAVRWFMLSDSPPERDLEWSESGIEGAWRFVQRLWRLFDGLEAAEGEDKALDRKLHRTIAGVAEDIEELSFNKAVAKLYELVGAIEKAKPSASRVGAIRTLVRIVAPMAPHIAEEAWAAMGGDGLVADAAWPEVDAALLVDDEVTIAIQINGKLRDTLIMPKGAARADVESAALASDKVLRSLDGKPPRKVIVVPDRLVNLVA</sequence>
<dbReference type="CDD" id="cd00812">
    <property type="entry name" value="LeuRS_core"/>
    <property type="match status" value="1"/>
</dbReference>
<dbReference type="InterPro" id="IPR001412">
    <property type="entry name" value="aa-tRNA-synth_I_CS"/>
</dbReference>
<evidence type="ECO:0000256" key="6">
    <source>
        <dbReference type="ARBA" id="ARBA00022917"/>
    </source>
</evidence>
<keyword evidence="16" id="KW-1185">Reference proteome</keyword>
<evidence type="ECO:0000256" key="5">
    <source>
        <dbReference type="ARBA" id="ARBA00022840"/>
    </source>
</evidence>
<name>A0ABZ0BA79_9SPHN</name>
<evidence type="ECO:0000313" key="16">
    <source>
        <dbReference type="Proteomes" id="UP001302249"/>
    </source>
</evidence>
<feature type="binding site" evidence="9">
    <location>
        <position position="651"/>
    </location>
    <ligand>
        <name>ATP</name>
        <dbReference type="ChEBI" id="CHEBI:30616"/>
    </ligand>
</feature>
<dbReference type="SUPFAM" id="SSF47323">
    <property type="entry name" value="Anticodon-binding domain of a subclass of class I aminoacyl-tRNA synthetases"/>
    <property type="match status" value="1"/>
</dbReference>
<dbReference type="Gene3D" id="1.10.730.10">
    <property type="entry name" value="Isoleucyl-tRNA Synthetase, Domain 1"/>
    <property type="match status" value="1"/>
</dbReference>
<dbReference type="PANTHER" id="PTHR43740">
    <property type="entry name" value="LEUCYL-TRNA SYNTHETASE"/>
    <property type="match status" value="1"/>
</dbReference>
<dbReference type="NCBIfam" id="TIGR00396">
    <property type="entry name" value="leuS_bact"/>
    <property type="match status" value="1"/>
</dbReference>
<dbReference type="InterPro" id="IPR013155">
    <property type="entry name" value="M/V/L/I-tRNA-synth_anticd-bd"/>
</dbReference>
<dbReference type="Pfam" id="PF00133">
    <property type="entry name" value="tRNA-synt_1"/>
    <property type="match status" value="3"/>
</dbReference>
<evidence type="ECO:0000256" key="1">
    <source>
        <dbReference type="ARBA" id="ARBA00005594"/>
    </source>
</evidence>
<dbReference type="RefSeq" id="WP_313916051.1">
    <property type="nucleotide sequence ID" value="NZ_CP135076.1"/>
</dbReference>
<feature type="region of interest" description="Disordered" evidence="11">
    <location>
        <begin position="243"/>
        <end position="263"/>
    </location>
</feature>
<dbReference type="InterPro" id="IPR009008">
    <property type="entry name" value="Val/Leu/Ile-tRNA-synth_edit"/>
</dbReference>
<evidence type="ECO:0000256" key="3">
    <source>
        <dbReference type="ARBA" id="ARBA00022598"/>
    </source>
</evidence>
<dbReference type="EC" id="6.1.1.4" evidence="9"/>
<accession>A0ABZ0BA79</accession>
<dbReference type="CDD" id="cd07958">
    <property type="entry name" value="Anticodon_Ia_Leu_BEm"/>
    <property type="match status" value="1"/>
</dbReference>
<dbReference type="SUPFAM" id="SSF50677">
    <property type="entry name" value="ValRS/IleRS/LeuRS editing domain"/>
    <property type="match status" value="1"/>
</dbReference>
<dbReference type="EMBL" id="CP135076">
    <property type="protein sequence ID" value="WNO54016.1"/>
    <property type="molecule type" value="Genomic_DNA"/>
</dbReference>
<organism evidence="15 16">
    <name type="scientific">Stakelama saccharophila</name>
    <dbReference type="NCBI Taxonomy" id="3075605"/>
    <lineage>
        <taxon>Bacteria</taxon>
        <taxon>Pseudomonadati</taxon>
        <taxon>Pseudomonadota</taxon>
        <taxon>Alphaproteobacteria</taxon>
        <taxon>Sphingomonadales</taxon>
        <taxon>Sphingomonadaceae</taxon>
        <taxon>Stakelama</taxon>
    </lineage>
</organism>
<feature type="domain" description="Aminoacyl-tRNA synthetase class Ia" evidence="12">
    <location>
        <begin position="14"/>
        <end position="226"/>
    </location>
</feature>
<evidence type="ECO:0000256" key="2">
    <source>
        <dbReference type="ARBA" id="ARBA00022490"/>
    </source>
</evidence>
<feature type="short sequence motif" description="'KMSKS' region" evidence="9">
    <location>
        <begin position="648"/>
        <end position="652"/>
    </location>
</feature>
<dbReference type="PROSITE" id="PS00178">
    <property type="entry name" value="AA_TRNA_LIGASE_I"/>
    <property type="match status" value="1"/>
</dbReference>
<keyword evidence="5 9" id="KW-0067">ATP-binding</keyword>
<keyword evidence="7 9" id="KW-0030">Aminoacyl-tRNA synthetase</keyword>
<dbReference type="InterPro" id="IPR009080">
    <property type="entry name" value="tRNAsynth_Ia_anticodon-bd"/>
</dbReference>
<dbReference type="InterPro" id="IPR014729">
    <property type="entry name" value="Rossmann-like_a/b/a_fold"/>
</dbReference>
<keyword evidence="3 9" id="KW-0436">Ligase</keyword>
<reference evidence="15 16" key="1">
    <citation type="submission" date="2023-09" db="EMBL/GenBank/DDBJ databases">
        <authorList>
            <person name="Rey-Velasco X."/>
        </authorList>
    </citation>
    <scope>NUCLEOTIDE SEQUENCE [LARGE SCALE GENOMIC DNA]</scope>
    <source>
        <strain evidence="15 16">W311</strain>
    </source>
</reference>
<keyword evidence="6 9" id="KW-0648">Protein biosynthesis</keyword>
<evidence type="ECO:0000256" key="9">
    <source>
        <dbReference type="HAMAP-Rule" id="MF_00049"/>
    </source>
</evidence>
<evidence type="ECO:0000259" key="14">
    <source>
        <dbReference type="Pfam" id="PF13603"/>
    </source>
</evidence>
<dbReference type="Pfam" id="PF13603">
    <property type="entry name" value="tRNA-synt_1_2"/>
    <property type="match status" value="1"/>
</dbReference>
<feature type="domain" description="Leucyl-tRNA synthetase editing" evidence="14">
    <location>
        <begin position="264"/>
        <end position="429"/>
    </location>
</feature>
<evidence type="ECO:0000259" key="12">
    <source>
        <dbReference type="Pfam" id="PF00133"/>
    </source>
</evidence>
<dbReference type="HAMAP" id="MF_00049_B">
    <property type="entry name" value="Leu_tRNA_synth_B"/>
    <property type="match status" value="1"/>
</dbReference>
<evidence type="ECO:0000259" key="13">
    <source>
        <dbReference type="Pfam" id="PF08264"/>
    </source>
</evidence>
<protein>
    <recommendedName>
        <fullName evidence="9">Leucine--tRNA ligase</fullName>
        <ecNumber evidence="9">6.1.1.4</ecNumber>
    </recommendedName>
    <alternativeName>
        <fullName evidence="9">Leucyl-tRNA synthetase</fullName>
        <shortName evidence="9">LeuRS</shortName>
    </alternativeName>
</protein>
<evidence type="ECO:0000256" key="10">
    <source>
        <dbReference type="RuleBase" id="RU363035"/>
    </source>
</evidence>
<evidence type="ECO:0000256" key="11">
    <source>
        <dbReference type="SAM" id="MobiDB-lite"/>
    </source>
</evidence>
<comment type="similarity">
    <text evidence="1 9 10">Belongs to the class-I aminoacyl-tRNA synthetase family.</text>
</comment>
<evidence type="ECO:0000256" key="8">
    <source>
        <dbReference type="ARBA" id="ARBA00047469"/>
    </source>
</evidence>
<feature type="domain" description="Methionyl/Valyl/Leucyl/Isoleucyl-tRNA synthetase anticodon-binding" evidence="13">
    <location>
        <begin position="716"/>
        <end position="833"/>
    </location>
</feature>
<keyword evidence="4 9" id="KW-0547">Nucleotide-binding</keyword>
<dbReference type="Pfam" id="PF08264">
    <property type="entry name" value="Anticodon_1"/>
    <property type="match status" value="1"/>
</dbReference>
<dbReference type="InterPro" id="IPR025709">
    <property type="entry name" value="Leu_tRNA-synth_edit"/>
</dbReference>
<evidence type="ECO:0000256" key="4">
    <source>
        <dbReference type="ARBA" id="ARBA00022741"/>
    </source>
</evidence>
<feature type="domain" description="Aminoacyl-tRNA synthetase class Ia" evidence="12">
    <location>
        <begin position="443"/>
        <end position="600"/>
    </location>
</feature>
<dbReference type="Gene3D" id="3.40.50.620">
    <property type="entry name" value="HUPs"/>
    <property type="match status" value="2"/>
</dbReference>
<evidence type="ECO:0000256" key="7">
    <source>
        <dbReference type="ARBA" id="ARBA00023146"/>
    </source>
</evidence>
<dbReference type="InterPro" id="IPR002300">
    <property type="entry name" value="aa-tRNA-synth_Ia"/>
</dbReference>
<dbReference type="InterPro" id="IPR002302">
    <property type="entry name" value="Leu-tRNA-ligase"/>
</dbReference>
<comment type="catalytic activity">
    <reaction evidence="8 9">
        <text>tRNA(Leu) + L-leucine + ATP = L-leucyl-tRNA(Leu) + AMP + diphosphate</text>
        <dbReference type="Rhea" id="RHEA:11688"/>
        <dbReference type="Rhea" id="RHEA-COMP:9613"/>
        <dbReference type="Rhea" id="RHEA-COMP:9622"/>
        <dbReference type="ChEBI" id="CHEBI:30616"/>
        <dbReference type="ChEBI" id="CHEBI:33019"/>
        <dbReference type="ChEBI" id="CHEBI:57427"/>
        <dbReference type="ChEBI" id="CHEBI:78442"/>
        <dbReference type="ChEBI" id="CHEBI:78494"/>
        <dbReference type="ChEBI" id="CHEBI:456215"/>
        <dbReference type="EC" id="6.1.1.4"/>
    </reaction>
</comment>
<dbReference type="PANTHER" id="PTHR43740:SF2">
    <property type="entry name" value="LEUCINE--TRNA LIGASE, MITOCHONDRIAL"/>
    <property type="match status" value="1"/>
</dbReference>
<keyword evidence="2 9" id="KW-0963">Cytoplasm</keyword>
<evidence type="ECO:0000313" key="15">
    <source>
        <dbReference type="EMBL" id="WNO54016.1"/>
    </source>
</evidence>
<dbReference type="GO" id="GO:0004823">
    <property type="term" value="F:leucine-tRNA ligase activity"/>
    <property type="evidence" value="ECO:0007669"/>
    <property type="project" value="UniProtKB-EC"/>
</dbReference>
<dbReference type="SUPFAM" id="SSF52374">
    <property type="entry name" value="Nucleotidylyl transferase"/>
    <property type="match status" value="1"/>
</dbReference>
<dbReference type="PRINTS" id="PR00985">
    <property type="entry name" value="TRNASYNTHLEU"/>
</dbReference>
<gene>
    <name evidence="9 15" type="primary">leuS</name>
    <name evidence="15" type="ORF">RPR59_01785</name>
</gene>
<dbReference type="Gene3D" id="3.10.20.590">
    <property type="match status" value="1"/>
</dbReference>
<dbReference type="Proteomes" id="UP001302249">
    <property type="component" value="Chromosome"/>
</dbReference>